<feature type="region of interest" description="Disordered" evidence="2">
    <location>
        <begin position="152"/>
        <end position="171"/>
    </location>
</feature>
<evidence type="ECO:0000313" key="5">
    <source>
        <dbReference type="Proteomes" id="UP001358417"/>
    </source>
</evidence>
<accession>A0AAV9N489</accession>
<organism evidence="4 5">
    <name type="scientific">Exophiala bonariae</name>
    <dbReference type="NCBI Taxonomy" id="1690606"/>
    <lineage>
        <taxon>Eukaryota</taxon>
        <taxon>Fungi</taxon>
        <taxon>Dikarya</taxon>
        <taxon>Ascomycota</taxon>
        <taxon>Pezizomycotina</taxon>
        <taxon>Eurotiomycetes</taxon>
        <taxon>Chaetothyriomycetidae</taxon>
        <taxon>Chaetothyriales</taxon>
        <taxon>Herpotrichiellaceae</taxon>
        <taxon>Exophiala</taxon>
    </lineage>
</organism>
<comment type="similarity">
    <text evidence="1">Belongs to the cycloisomerase 2 family.</text>
</comment>
<dbReference type="GO" id="GO:0017057">
    <property type="term" value="F:6-phosphogluconolactonase activity"/>
    <property type="evidence" value="ECO:0007669"/>
    <property type="project" value="TreeGrafter"/>
</dbReference>
<gene>
    <name evidence="4" type="ORF">LTR84_006699</name>
</gene>
<evidence type="ECO:0008006" key="6">
    <source>
        <dbReference type="Google" id="ProtNLM"/>
    </source>
</evidence>
<evidence type="ECO:0000256" key="3">
    <source>
        <dbReference type="SAM" id="SignalP"/>
    </source>
</evidence>
<name>A0AAV9N489_9EURO</name>
<reference evidence="4 5" key="1">
    <citation type="submission" date="2023-08" db="EMBL/GenBank/DDBJ databases">
        <title>Black Yeasts Isolated from many extreme environments.</title>
        <authorList>
            <person name="Coleine C."/>
            <person name="Stajich J.E."/>
            <person name="Selbmann L."/>
        </authorList>
    </citation>
    <scope>NUCLEOTIDE SEQUENCE [LARGE SCALE GENOMIC DNA]</scope>
    <source>
        <strain evidence="4 5">CCFEE 5792</strain>
    </source>
</reference>
<feature type="signal peptide" evidence="3">
    <location>
        <begin position="1"/>
        <end position="16"/>
    </location>
</feature>
<dbReference type="PANTHER" id="PTHR30344:SF1">
    <property type="entry name" value="6-PHOSPHOGLUCONOLACTONASE"/>
    <property type="match status" value="1"/>
</dbReference>
<evidence type="ECO:0000313" key="4">
    <source>
        <dbReference type="EMBL" id="KAK5047602.1"/>
    </source>
</evidence>
<dbReference type="Gene3D" id="2.130.10.10">
    <property type="entry name" value="YVTN repeat-like/Quinoprotein amine dehydrogenase"/>
    <property type="match status" value="1"/>
</dbReference>
<evidence type="ECO:0000256" key="1">
    <source>
        <dbReference type="ARBA" id="ARBA00005564"/>
    </source>
</evidence>
<dbReference type="AlphaFoldDB" id="A0AAV9N489"/>
<dbReference type="InterPro" id="IPR019405">
    <property type="entry name" value="Lactonase_7-beta_prop"/>
</dbReference>
<dbReference type="RefSeq" id="XP_064703146.1">
    <property type="nucleotide sequence ID" value="XM_064850259.1"/>
</dbReference>
<dbReference type="Pfam" id="PF10282">
    <property type="entry name" value="Lactonase"/>
    <property type="match status" value="1"/>
</dbReference>
<dbReference type="SUPFAM" id="SSF50974">
    <property type="entry name" value="Nitrous oxide reductase, N-terminal domain"/>
    <property type="match status" value="1"/>
</dbReference>
<keyword evidence="5" id="KW-1185">Reference proteome</keyword>
<dbReference type="EMBL" id="JAVRRD010000025">
    <property type="protein sequence ID" value="KAK5047602.1"/>
    <property type="molecule type" value="Genomic_DNA"/>
</dbReference>
<protein>
    <recommendedName>
        <fullName evidence="6">6-phosphogluconolactonase</fullName>
    </recommendedName>
</protein>
<dbReference type="InterPro" id="IPR011045">
    <property type="entry name" value="N2O_reductase_N"/>
</dbReference>
<dbReference type="PANTHER" id="PTHR30344">
    <property type="entry name" value="6-PHOSPHOGLUCONOLACTONASE-RELATED"/>
    <property type="match status" value="1"/>
</dbReference>
<dbReference type="InterPro" id="IPR050282">
    <property type="entry name" value="Cycloisomerase_2"/>
</dbReference>
<keyword evidence="3" id="KW-0732">Signal</keyword>
<sequence>MLSSSLLLALTTTGSATNLFVSSYSGEITSLALSESNGTVSLDTTFSNAGCGPNPSWLTVDPSRGLLFCLNEGLTSPNGSLSSFTINRNGSLTRVQNETTISGPVSGVIYGNSAGKQAIGLAHYTGSSLTSYDLDGDGQFHFGESFTYSLSKPGPDAARQDSPHPHEAVTDPTGQYILVPDLGADLVRVYGIDFETLNLTELSPLNAPSGSGPRHAAFYNPYSVASEDATTFFYLITELTSTIITYSVTYLPNGGGLTFTQTAQVSTLWLLNHNRINAPAGVLISPDNRFLIVSNRNSTLFSLPNPDASNNTQIPSDTFTTFELQLDGRLVFVQAWPSGGLYPRQFSINPSGTLIAVGNQLSANVALLSRNPATGLIGEPLARIPVKGNITCVVFDQAGAGSA</sequence>
<feature type="chain" id="PRO_5043541425" description="6-phosphogluconolactonase" evidence="3">
    <location>
        <begin position="17"/>
        <end position="403"/>
    </location>
</feature>
<dbReference type="Proteomes" id="UP001358417">
    <property type="component" value="Unassembled WGS sequence"/>
</dbReference>
<comment type="caution">
    <text evidence="4">The sequence shown here is derived from an EMBL/GenBank/DDBJ whole genome shotgun (WGS) entry which is preliminary data.</text>
</comment>
<dbReference type="GeneID" id="89974870"/>
<proteinExistence type="inferred from homology"/>
<dbReference type="InterPro" id="IPR015943">
    <property type="entry name" value="WD40/YVTN_repeat-like_dom_sf"/>
</dbReference>
<evidence type="ECO:0000256" key="2">
    <source>
        <dbReference type="SAM" id="MobiDB-lite"/>
    </source>
</evidence>
<feature type="compositionally biased region" description="Basic and acidic residues" evidence="2">
    <location>
        <begin position="158"/>
        <end position="169"/>
    </location>
</feature>